<name>A0ABY3XKQ3_9GAMM</name>
<evidence type="ECO:0000259" key="7">
    <source>
        <dbReference type="PROSITE" id="PS50043"/>
    </source>
</evidence>
<keyword evidence="3" id="KW-0805">Transcription regulation</keyword>
<dbReference type="Pfam" id="PF00072">
    <property type="entry name" value="Response_reg"/>
    <property type="match status" value="1"/>
</dbReference>
<dbReference type="PROSITE" id="PS50043">
    <property type="entry name" value="HTH_LUXR_2"/>
    <property type="match status" value="1"/>
</dbReference>
<sequence>MFLIDDHFLVRHALHLLIEAEADMVVTGDAASGREAIGAISRVEVDVVVCDYDLPDIDGLQVTHLLLRGNNELKILVLSAIDHGPIPRQLIGAGALGYVTKGGHDGSKVVRAIREVAAGRRYWDEVLGVVRLPGKTPFDRLSPRQLQVAMLTIRRLSIAEVAAATGLAESSVRTHRQRLFERLGVRSDADLLHLAHALGVVPPD</sequence>
<dbReference type="Gene3D" id="3.40.50.2300">
    <property type="match status" value="1"/>
</dbReference>
<keyword evidence="5" id="KW-0804">Transcription</keyword>
<dbReference type="InterPro" id="IPR001789">
    <property type="entry name" value="Sig_transdc_resp-reg_receiver"/>
</dbReference>
<evidence type="ECO:0000256" key="6">
    <source>
        <dbReference type="PROSITE-ProRule" id="PRU00169"/>
    </source>
</evidence>
<protein>
    <submittedName>
        <fullName evidence="9">Response regulator transcription factor</fullName>
    </submittedName>
</protein>
<evidence type="ECO:0000256" key="4">
    <source>
        <dbReference type="ARBA" id="ARBA00023125"/>
    </source>
</evidence>
<evidence type="ECO:0000313" key="10">
    <source>
        <dbReference type="Proteomes" id="UP000829194"/>
    </source>
</evidence>
<proteinExistence type="predicted"/>
<dbReference type="Proteomes" id="UP000829194">
    <property type="component" value="Chromosome"/>
</dbReference>
<dbReference type="PROSITE" id="PS50110">
    <property type="entry name" value="RESPONSE_REGULATORY"/>
    <property type="match status" value="1"/>
</dbReference>
<dbReference type="Pfam" id="PF00196">
    <property type="entry name" value="GerE"/>
    <property type="match status" value="1"/>
</dbReference>
<dbReference type="RefSeq" id="WP_237049905.1">
    <property type="nucleotide sequence ID" value="NZ_CP011131.1"/>
</dbReference>
<keyword evidence="2" id="KW-0902">Two-component regulatory system</keyword>
<feature type="modified residue" description="4-aspartylphosphate" evidence="6">
    <location>
        <position position="51"/>
    </location>
</feature>
<gene>
    <name evidence="9" type="ORF">MOV92_22580</name>
</gene>
<feature type="domain" description="Response regulatory" evidence="8">
    <location>
        <begin position="1"/>
        <end position="116"/>
    </location>
</feature>
<dbReference type="PANTHER" id="PTHR43214">
    <property type="entry name" value="TWO-COMPONENT RESPONSE REGULATOR"/>
    <property type="match status" value="1"/>
</dbReference>
<evidence type="ECO:0000256" key="2">
    <source>
        <dbReference type="ARBA" id="ARBA00023012"/>
    </source>
</evidence>
<accession>A0ABY3XKQ3</accession>
<dbReference type="CDD" id="cd06170">
    <property type="entry name" value="LuxR_C_like"/>
    <property type="match status" value="1"/>
</dbReference>
<reference evidence="9 10" key="1">
    <citation type="submission" date="2022-03" db="EMBL/GenBank/DDBJ databases">
        <title>Complete genome sequence of Lysobacter capsici VKM B-2533 and Lysobacter gummosus 10.1.1, promising sources of lytic agents.</title>
        <authorList>
            <person name="Tarlachkov S.V."/>
            <person name="Kudryakova I.V."/>
            <person name="Afoshin A.S."/>
            <person name="Leontyevskaya E.A."/>
            <person name="Leontyevskaya N.V."/>
        </authorList>
    </citation>
    <scope>NUCLEOTIDE SEQUENCE [LARGE SCALE GENOMIC DNA]</scope>
    <source>
        <strain evidence="9 10">10.1.1</strain>
    </source>
</reference>
<dbReference type="SUPFAM" id="SSF46894">
    <property type="entry name" value="C-terminal effector domain of the bipartite response regulators"/>
    <property type="match status" value="1"/>
</dbReference>
<evidence type="ECO:0000259" key="8">
    <source>
        <dbReference type="PROSITE" id="PS50110"/>
    </source>
</evidence>
<feature type="domain" description="HTH luxR-type" evidence="7">
    <location>
        <begin position="134"/>
        <end position="199"/>
    </location>
</feature>
<evidence type="ECO:0000256" key="1">
    <source>
        <dbReference type="ARBA" id="ARBA00022553"/>
    </source>
</evidence>
<dbReference type="PANTHER" id="PTHR43214:SF3">
    <property type="entry name" value="RESPONSE REGULATOR UVRY"/>
    <property type="match status" value="1"/>
</dbReference>
<dbReference type="InterPro" id="IPR000792">
    <property type="entry name" value="Tscrpt_reg_LuxR_C"/>
</dbReference>
<keyword evidence="10" id="KW-1185">Reference proteome</keyword>
<dbReference type="CDD" id="cd17535">
    <property type="entry name" value="REC_NarL-like"/>
    <property type="match status" value="1"/>
</dbReference>
<organism evidence="9 10">
    <name type="scientific">Lysobacter gummosus</name>
    <dbReference type="NCBI Taxonomy" id="262324"/>
    <lineage>
        <taxon>Bacteria</taxon>
        <taxon>Pseudomonadati</taxon>
        <taxon>Pseudomonadota</taxon>
        <taxon>Gammaproteobacteria</taxon>
        <taxon>Lysobacterales</taxon>
        <taxon>Lysobacteraceae</taxon>
        <taxon>Lysobacter</taxon>
    </lineage>
</organism>
<dbReference type="InterPro" id="IPR011006">
    <property type="entry name" value="CheY-like_superfamily"/>
</dbReference>
<dbReference type="SMART" id="SM00421">
    <property type="entry name" value="HTH_LUXR"/>
    <property type="match status" value="1"/>
</dbReference>
<keyword evidence="1 6" id="KW-0597">Phosphoprotein</keyword>
<dbReference type="InterPro" id="IPR039420">
    <property type="entry name" value="WalR-like"/>
</dbReference>
<evidence type="ECO:0000256" key="5">
    <source>
        <dbReference type="ARBA" id="ARBA00023163"/>
    </source>
</evidence>
<dbReference type="InterPro" id="IPR016032">
    <property type="entry name" value="Sig_transdc_resp-reg_C-effctor"/>
</dbReference>
<evidence type="ECO:0000313" key="9">
    <source>
        <dbReference type="EMBL" id="UNP32211.1"/>
    </source>
</evidence>
<dbReference type="SMART" id="SM00448">
    <property type="entry name" value="REC"/>
    <property type="match status" value="1"/>
</dbReference>
<evidence type="ECO:0000256" key="3">
    <source>
        <dbReference type="ARBA" id="ARBA00023015"/>
    </source>
</evidence>
<dbReference type="SUPFAM" id="SSF52172">
    <property type="entry name" value="CheY-like"/>
    <property type="match status" value="1"/>
</dbReference>
<dbReference type="InterPro" id="IPR058245">
    <property type="entry name" value="NreC/VraR/RcsB-like_REC"/>
</dbReference>
<dbReference type="EMBL" id="CP093547">
    <property type="protein sequence ID" value="UNP32211.1"/>
    <property type="molecule type" value="Genomic_DNA"/>
</dbReference>
<keyword evidence="4" id="KW-0238">DNA-binding</keyword>